<dbReference type="PROSITE" id="PS51999">
    <property type="entry name" value="ZF_GRF"/>
    <property type="match status" value="1"/>
</dbReference>
<accession>A0A9P6E006</accession>
<feature type="region of interest" description="Disordered" evidence="5">
    <location>
        <begin position="95"/>
        <end position="124"/>
    </location>
</feature>
<reference evidence="7" key="1">
    <citation type="journal article" date="2020" name="Nat. Commun.">
        <title>Large-scale genome sequencing of mycorrhizal fungi provides insights into the early evolution of symbiotic traits.</title>
        <authorList>
            <person name="Miyauchi S."/>
            <person name="Kiss E."/>
            <person name="Kuo A."/>
            <person name="Drula E."/>
            <person name="Kohler A."/>
            <person name="Sanchez-Garcia M."/>
            <person name="Morin E."/>
            <person name="Andreopoulos B."/>
            <person name="Barry K.W."/>
            <person name="Bonito G."/>
            <person name="Buee M."/>
            <person name="Carver A."/>
            <person name="Chen C."/>
            <person name="Cichocki N."/>
            <person name="Clum A."/>
            <person name="Culley D."/>
            <person name="Crous P.W."/>
            <person name="Fauchery L."/>
            <person name="Girlanda M."/>
            <person name="Hayes R.D."/>
            <person name="Keri Z."/>
            <person name="LaButti K."/>
            <person name="Lipzen A."/>
            <person name="Lombard V."/>
            <person name="Magnuson J."/>
            <person name="Maillard F."/>
            <person name="Murat C."/>
            <person name="Nolan M."/>
            <person name="Ohm R.A."/>
            <person name="Pangilinan J."/>
            <person name="Pereira M.F."/>
            <person name="Perotto S."/>
            <person name="Peter M."/>
            <person name="Pfister S."/>
            <person name="Riley R."/>
            <person name="Sitrit Y."/>
            <person name="Stielow J.B."/>
            <person name="Szollosi G."/>
            <person name="Zifcakova L."/>
            <person name="Stursova M."/>
            <person name="Spatafora J.W."/>
            <person name="Tedersoo L."/>
            <person name="Vaario L.M."/>
            <person name="Yamada A."/>
            <person name="Yan M."/>
            <person name="Wang P."/>
            <person name="Xu J."/>
            <person name="Bruns T."/>
            <person name="Baldrian P."/>
            <person name="Vilgalys R."/>
            <person name="Dunand C."/>
            <person name="Henrissat B."/>
            <person name="Grigoriev I.V."/>
            <person name="Hibbett D."/>
            <person name="Nagy L.G."/>
            <person name="Martin F.M."/>
        </authorList>
    </citation>
    <scope>NUCLEOTIDE SEQUENCE</scope>
    <source>
        <strain evidence="7">UP504</strain>
    </source>
</reference>
<sequence length="189" mass="20865">MSTPPNCWCEHPAVLRTVRKDSPNQGHKFFACRVHSKHTTSCGYFSESTIIASSNAITLVRPLEWANPPVNNPTQSLTPPNTPTSSRVLHSTLGRPRSTACGSQHYEHHEGDSTMPNSPTKHSKSAAGIEDLTEILNNVLAGVTEVRGRLENDVHVIKQQQTETKSKMAEMDDHLCALEDIVEAIIYKD</sequence>
<comment type="caution">
    <text evidence="7">The sequence shown here is derived from an EMBL/GenBank/DDBJ whole genome shotgun (WGS) entry which is preliminary data.</text>
</comment>
<dbReference type="Pfam" id="PF06839">
    <property type="entry name" value="Zn_ribbon_GRF"/>
    <property type="match status" value="1"/>
</dbReference>
<evidence type="ECO:0000256" key="3">
    <source>
        <dbReference type="ARBA" id="ARBA00022833"/>
    </source>
</evidence>
<dbReference type="EMBL" id="MU128938">
    <property type="protein sequence ID" value="KAF9516535.1"/>
    <property type="molecule type" value="Genomic_DNA"/>
</dbReference>
<dbReference type="GO" id="GO:0008270">
    <property type="term" value="F:zinc ion binding"/>
    <property type="evidence" value="ECO:0007669"/>
    <property type="project" value="UniProtKB-KW"/>
</dbReference>
<organism evidence="7 8">
    <name type="scientific">Hydnum rufescens UP504</name>
    <dbReference type="NCBI Taxonomy" id="1448309"/>
    <lineage>
        <taxon>Eukaryota</taxon>
        <taxon>Fungi</taxon>
        <taxon>Dikarya</taxon>
        <taxon>Basidiomycota</taxon>
        <taxon>Agaricomycotina</taxon>
        <taxon>Agaricomycetes</taxon>
        <taxon>Cantharellales</taxon>
        <taxon>Hydnaceae</taxon>
        <taxon>Hydnum</taxon>
    </lineage>
</organism>
<evidence type="ECO:0000313" key="7">
    <source>
        <dbReference type="EMBL" id="KAF9516535.1"/>
    </source>
</evidence>
<evidence type="ECO:0000256" key="5">
    <source>
        <dbReference type="SAM" id="MobiDB-lite"/>
    </source>
</evidence>
<name>A0A9P6E006_9AGAM</name>
<keyword evidence="3" id="KW-0862">Zinc</keyword>
<evidence type="ECO:0000256" key="2">
    <source>
        <dbReference type="ARBA" id="ARBA00022771"/>
    </source>
</evidence>
<keyword evidence="2 4" id="KW-0863">Zinc-finger</keyword>
<dbReference type="AlphaFoldDB" id="A0A9P6E006"/>
<protein>
    <recommendedName>
        <fullName evidence="6">GRF-type domain-containing protein</fullName>
    </recommendedName>
</protein>
<keyword evidence="1" id="KW-0479">Metal-binding</keyword>
<keyword evidence="8" id="KW-1185">Reference proteome</keyword>
<gene>
    <name evidence="7" type="ORF">BS47DRAFT_1390594</name>
</gene>
<evidence type="ECO:0000256" key="4">
    <source>
        <dbReference type="PROSITE-ProRule" id="PRU01343"/>
    </source>
</evidence>
<proteinExistence type="predicted"/>
<dbReference type="InterPro" id="IPR010666">
    <property type="entry name" value="Znf_GRF"/>
</dbReference>
<evidence type="ECO:0000256" key="1">
    <source>
        <dbReference type="ARBA" id="ARBA00022723"/>
    </source>
</evidence>
<evidence type="ECO:0000259" key="6">
    <source>
        <dbReference type="PROSITE" id="PS51999"/>
    </source>
</evidence>
<dbReference type="OrthoDB" id="2527451at2759"/>
<dbReference type="Proteomes" id="UP000886523">
    <property type="component" value="Unassembled WGS sequence"/>
</dbReference>
<evidence type="ECO:0000313" key="8">
    <source>
        <dbReference type="Proteomes" id="UP000886523"/>
    </source>
</evidence>
<feature type="domain" description="GRF-type" evidence="6">
    <location>
        <begin position="7"/>
        <end position="51"/>
    </location>
</feature>